<name>A0AAD6MBD1_9ROSI</name>
<protein>
    <submittedName>
        <fullName evidence="2">Uncharacterized protein</fullName>
    </submittedName>
</protein>
<proteinExistence type="predicted"/>
<sequence length="60" mass="7278">MTERREDACICLSGMERIRSRRWNKDREHMLHSKKQQRTGKKRADNETWVTASRSPRLLH</sequence>
<evidence type="ECO:0000256" key="1">
    <source>
        <dbReference type="SAM" id="MobiDB-lite"/>
    </source>
</evidence>
<organism evidence="2 3">
    <name type="scientific">Populus alba x Populus x berolinensis</name>
    <dbReference type="NCBI Taxonomy" id="444605"/>
    <lineage>
        <taxon>Eukaryota</taxon>
        <taxon>Viridiplantae</taxon>
        <taxon>Streptophyta</taxon>
        <taxon>Embryophyta</taxon>
        <taxon>Tracheophyta</taxon>
        <taxon>Spermatophyta</taxon>
        <taxon>Magnoliopsida</taxon>
        <taxon>eudicotyledons</taxon>
        <taxon>Gunneridae</taxon>
        <taxon>Pentapetalae</taxon>
        <taxon>rosids</taxon>
        <taxon>fabids</taxon>
        <taxon>Malpighiales</taxon>
        <taxon>Salicaceae</taxon>
        <taxon>Saliceae</taxon>
        <taxon>Populus</taxon>
    </lineage>
</organism>
<dbReference type="AlphaFoldDB" id="A0AAD6MBD1"/>
<dbReference type="Proteomes" id="UP001164929">
    <property type="component" value="Chromosome 10"/>
</dbReference>
<evidence type="ECO:0000313" key="2">
    <source>
        <dbReference type="EMBL" id="KAJ6981900.1"/>
    </source>
</evidence>
<evidence type="ECO:0000313" key="3">
    <source>
        <dbReference type="Proteomes" id="UP001164929"/>
    </source>
</evidence>
<keyword evidence="3" id="KW-1185">Reference proteome</keyword>
<reference evidence="2" key="1">
    <citation type="journal article" date="2023" name="Mol. Ecol. Resour.">
        <title>Chromosome-level genome assembly of a triploid poplar Populus alba 'Berolinensis'.</title>
        <authorList>
            <person name="Chen S."/>
            <person name="Yu Y."/>
            <person name="Wang X."/>
            <person name="Wang S."/>
            <person name="Zhang T."/>
            <person name="Zhou Y."/>
            <person name="He R."/>
            <person name="Meng N."/>
            <person name="Wang Y."/>
            <person name="Liu W."/>
            <person name="Liu Z."/>
            <person name="Liu J."/>
            <person name="Guo Q."/>
            <person name="Huang H."/>
            <person name="Sederoff R.R."/>
            <person name="Wang G."/>
            <person name="Qu G."/>
            <person name="Chen S."/>
        </authorList>
    </citation>
    <scope>NUCLEOTIDE SEQUENCE</scope>
    <source>
        <strain evidence="2">SC-2020</strain>
    </source>
</reference>
<accession>A0AAD6MBD1</accession>
<gene>
    <name evidence="2" type="ORF">NC653_025101</name>
</gene>
<dbReference type="EMBL" id="JAQIZT010000010">
    <property type="protein sequence ID" value="KAJ6981900.1"/>
    <property type="molecule type" value="Genomic_DNA"/>
</dbReference>
<feature type="compositionally biased region" description="Basic residues" evidence="1">
    <location>
        <begin position="32"/>
        <end position="41"/>
    </location>
</feature>
<comment type="caution">
    <text evidence="2">The sequence shown here is derived from an EMBL/GenBank/DDBJ whole genome shotgun (WGS) entry which is preliminary data.</text>
</comment>
<feature type="region of interest" description="Disordered" evidence="1">
    <location>
        <begin position="23"/>
        <end position="60"/>
    </location>
</feature>